<organism evidence="4 5">
    <name type="scientific">Taxus chinensis</name>
    <name type="common">Chinese yew</name>
    <name type="synonym">Taxus wallichiana var. chinensis</name>
    <dbReference type="NCBI Taxonomy" id="29808"/>
    <lineage>
        <taxon>Eukaryota</taxon>
        <taxon>Viridiplantae</taxon>
        <taxon>Streptophyta</taxon>
        <taxon>Embryophyta</taxon>
        <taxon>Tracheophyta</taxon>
        <taxon>Spermatophyta</taxon>
        <taxon>Pinopsida</taxon>
        <taxon>Pinidae</taxon>
        <taxon>Conifers II</taxon>
        <taxon>Cupressales</taxon>
        <taxon>Taxaceae</taxon>
        <taxon>Taxus</taxon>
    </lineage>
</organism>
<dbReference type="InterPro" id="IPR003103">
    <property type="entry name" value="BAG_domain"/>
</dbReference>
<dbReference type="PROSITE" id="PS51035">
    <property type="entry name" value="BAG"/>
    <property type="match status" value="1"/>
</dbReference>
<protein>
    <recommendedName>
        <fullName evidence="3">BAG domain-containing protein</fullName>
    </recommendedName>
</protein>
<evidence type="ECO:0000313" key="5">
    <source>
        <dbReference type="Proteomes" id="UP000824469"/>
    </source>
</evidence>
<feature type="compositionally biased region" description="Polar residues" evidence="2">
    <location>
        <begin position="202"/>
        <end position="213"/>
    </location>
</feature>
<evidence type="ECO:0000259" key="3">
    <source>
        <dbReference type="PROSITE" id="PS51035"/>
    </source>
</evidence>
<evidence type="ECO:0000313" key="4">
    <source>
        <dbReference type="EMBL" id="KAH9299322.1"/>
    </source>
</evidence>
<gene>
    <name evidence="4" type="ORF">KI387_031004</name>
</gene>
<dbReference type="GO" id="GO:0051087">
    <property type="term" value="F:protein-folding chaperone binding"/>
    <property type="evidence" value="ECO:0007669"/>
    <property type="project" value="InterPro"/>
</dbReference>
<proteinExistence type="predicted"/>
<sequence>MAMSVFKMDSQKNKDAEVGVQRIVHNFNLINEIQTSLEMLQKSEPSAKLIKDQALTLKTKEQLEDLLRQLEAVEELTSALRESRKRVCEEIMKLKNYIDSTLSRRRSSSDIEYLMGISGRRSSDIEIDLGLSRRRSSFSNEYDARRRSFGIEGEAGSRSFHFDSNRGRDDILVKPSDPGSSSKHRQRRVHFTEMDYPDCKKTNSSLHGSTSRLYSEKPSDWFKSNRTENLSVHSKQVKYT</sequence>
<accession>A0AA38FF08</accession>
<feature type="coiled-coil region" evidence="1">
    <location>
        <begin position="56"/>
        <end position="83"/>
    </location>
</feature>
<feature type="region of interest" description="Disordered" evidence="2">
    <location>
        <begin position="166"/>
        <end position="218"/>
    </location>
</feature>
<evidence type="ECO:0000256" key="1">
    <source>
        <dbReference type="SAM" id="Coils"/>
    </source>
</evidence>
<feature type="domain" description="BAG" evidence="3">
    <location>
        <begin position="30"/>
        <end position="102"/>
    </location>
</feature>
<keyword evidence="1" id="KW-0175">Coiled coil</keyword>
<evidence type="ECO:0000256" key="2">
    <source>
        <dbReference type="SAM" id="MobiDB-lite"/>
    </source>
</evidence>
<reference evidence="4 5" key="1">
    <citation type="journal article" date="2021" name="Nat. Plants">
        <title>The Taxus genome provides insights into paclitaxel biosynthesis.</title>
        <authorList>
            <person name="Xiong X."/>
            <person name="Gou J."/>
            <person name="Liao Q."/>
            <person name="Li Y."/>
            <person name="Zhou Q."/>
            <person name="Bi G."/>
            <person name="Li C."/>
            <person name="Du R."/>
            <person name="Wang X."/>
            <person name="Sun T."/>
            <person name="Guo L."/>
            <person name="Liang H."/>
            <person name="Lu P."/>
            <person name="Wu Y."/>
            <person name="Zhang Z."/>
            <person name="Ro D.K."/>
            <person name="Shang Y."/>
            <person name="Huang S."/>
            <person name="Yan J."/>
        </authorList>
    </citation>
    <scope>NUCLEOTIDE SEQUENCE [LARGE SCALE GENOMIC DNA]</scope>
    <source>
        <strain evidence="4">Ta-2019</strain>
    </source>
</reference>
<dbReference type="EMBL" id="JAHRHJ020000010">
    <property type="protein sequence ID" value="KAH9299322.1"/>
    <property type="molecule type" value="Genomic_DNA"/>
</dbReference>
<feature type="non-terminal residue" evidence="4">
    <location>
        <position position="240"/>
    </location>
</feature>
<dbReference type="AlphaFoldDB" id="A0AA38FF08"/>
<comment type="caution">
    <text evidence="4">The sequence shown here is derived from an EMBL/GenBank/DDBJ whole genome shotgun (WGS) entry which is preliminary data.</text>
</comment>
<name>A0AA38FF08_TAXCH</name>
<feature type="compositionally biased region" description="Basic and acidic residues" evidence="2">
    <location>
        <begin position="190"/>
        <end position="201"/>
    </location>
</feature>
<keyword evidence="5" id="KW-1185">Reference proteome</keyword>
<dbReference type="Proteomes" id="UP000824469">
    <property type="component" value="Unassembled WGS sequence"/>
</dbReference>